<dbReference type="AlphaFoldDB" id="A0AAF0R697"/>
<keyword evidence="3" id="KW-1185">Reference proteome</keyword>
<organism evidence="2 3">
    <name type="scientific">Solanum verrucosum</name>
    <dbReference type="NCBI Taxonomy" id="315347"/>
    <lineage>
        <taxon>Eukaryota</taxon>
        <taxon>Viridiplantae</taxon>
        <taxon>Streptophyta</taxon>
        <taxon>Embryophyta</taxon>
        <taxon>Tracheophyta</taxon>
        <taxon>Spermatophyta</taxon>
        <taxon>Magnoliopsida</taxon>
        <taxon>eudicotyledons</taxon>
        <taxon>Gunneridae</taxon>
        <taxon>Pentapetalae</taxon>
        <taxon>asterids</taxon>
        <taxon>lamiids</taxon>
        <taxon>Solanales</taxon>
        <taxon>Solanaceae</taxon>
        <taxon>Solanoideae</taxon>
        <taxon>Solaneae</taxon>
        <taxon>Solanum</taxon>
    </lineage>
</organism>
<sequence>MKFLVQKHMFFDDPSYEVSYGDEVFYGYGHLNKYSANPRSFDSDGFNEEGFLNLVYVAALVISLVVWVFVNLELDYTLLFVLAAIRLHGGDMIASRYGRFAMLHCLASLVISLCDHMVTVMGSDLVVSKFGFSVYPCAPCFFAVLVLALQFGYHQAPREGSFAIFPGISSDLF</sequence>
<name>A0AAF0R697_SOLVR</name>
<protein>
    <submittedName>
        <fullName evidence="2">Uncharacterized protein</fullName>
    </submittedName>
</protein>
<evidence type="ECO:0000313" key="3">
    <source>
        <dbReference type="Proteomes" id="UP001234989"/>
    </source>
</evidence>
<evidence type="ECO:0000313" key="2">
    <source>
        <dbReference type="EMBL" id="WMV37199.1"/>
    </source>
</evidence>
<reference evidence="2" key="1">
    <citation type="submission" date="2023-08" db="EMBL/GenBank/DDBJ databases">
        <title>A de novo genome assembly of Solanum verrucosum Schlechtendal, a Mexican diploid species geographically isolated from the other diploid A-genome species in potato relatives.</title>
        <authorList>
            <person name="Hosaka K."/>
        </authorList>
    </citation>
    <scope>NUCLEOTIDE SEQUENCE</scope>
    <source>
        <tissue evidence="2">Young leaves</tissue>
    </source>
</reference>
<dbReference type="EMBL" id="CP133618">
    <property type="protein sequence ID" value="WMV37199.1"/>
    <property type="molecule type" value="Genomic_DNA"/>
</dbReference>
<feature type="transmembrane region" description="Helical" evidence="1">
    <location>
        <begin position="133"/>
        <end position="153"/>
    </location>
</feature>
<evidence type="ECO:0000256" key="1">
    <source>
        <dbReference type="SAM" id="Phobius"/>
    </source>
</evidence>
<keyword evidence="1" id="KW-0812">Transmembrane</keyword>
<keyword evidence="1" id="KW-1133">Transmembrane helix</keyword>
<gene>
    <name evidence="2" type="ORF">MTR67_030584</name>
</gene>
<keyword evidence="1" id="KW-0472">Membrane</keyword>
<dbReference type="Proteomes" id="UP001234989">
    <property type="component" value="Chromosome 7"/>
</dbReference>
<accession>A0AAF0R697</accession>
<feature type="transmembrane region" description="Helical" evidence="1">
    <location>
        <begin position="51"/>
        <end position="70"/>
    </location>
</feature>
<feature type="transmembrane region" description="Helical" evidence="1">
    <location>
        <begin position="101"/>
        <end position="121"/>
    </location>
</feature>
<proteinExistence type="predicted"/>